<gene>
    <name evidence="1" type="ORF">SAMN04489793_2765</name>
</gene>
<sequence length="252" mass="27542">MLEELKTSECEMQQAEYRRLENRSFVEKLKDGDRDSWLKVGGVAIAALIIAALIQHNSPAERAKRDNAAIERRERMRAAAAERAEAEAAQRALDEERQRWIDDAAATMRAGMPVTEPVPAGVDGDQARSAARTLVATEQLRTNFARTFPILRNPVDFASTLEIAGLAGIVVQTVPTPAGNQELTTVRVPPLLRVGYTAGALILDFDGLPGQTLGVWRRSAEVLRSGLRASSITVDEPIGGRFRVTLTGEETR</sequence>
<protein>
    <submittedName>
        <fullName evidence="1">Uncharacterized protein</fullName>
    </submittedName>
</protein>
<accession>A0A1H4U218</accession>
<organism evidence="1 2">
    <name type="scientific">Tsukamurella tyrosinosolvens</name>
    <dbReference type="NCBI Taxonomy" id="57704"/>
    <lineage>
        <taxon>Bacteria</taxon>
        <taxon>Bacillati</taxon>
        <taxon>Actinomycetota</taxon>
        <taxon>Actinomycetes</taxon>
        <taxon>Mycobacteriales</taxon>
        <taxon>Tsukamurellaceae</taxon>
        <taxon>Tsukamurella</taxon>
    </lineage>
</organism>
<keyword evidence="2" id="KW-1185">Reference proteome</keyword>
<evidence type="ECO:0000313" key="2">
    <source>
        <dbReference type="Proteomes" id="UP000182241"/>
    </source>
</evidence>
<dbReference type="STRING" id="57704.SAMN04489793_2765"/>
<name>A0A1H4U218_TSUTY</name>
<dbReference type="Proteomes" id="UP000182241">
    <property type="component" value="Unassembled WGS sequence"/>
</dbReference>
<reference evidence="2" key="1">
    <citation type="submission" date="2016-10" db="EMBL/GenBank/DDBJ databases">
        <authorList>
            <person name="Varghese N."/>
            <person name="Submissions S."/>
        </authorList>
    </citation>
    <scope>NUCLEOTIDE SEQUENCE [LARGE SCALE GENOMIC DNA]</scope>
    <source>
        <strain evidence="2">DSM 44234</strain>
    </source>
</reference>
<dbReference type="EMBL" id="FNSA01000003">
    <property type="protein sequence ID" value="SEC62488.1"/>
    <property type="molecule type" value="Genomic_DNA"/>
</dbReference>
<dbReference type="AlphaFoldDB" id="A0A1H4U218"/>
<evidence type="ECO:0000313" key="1">
    <source>
        <dbReference type="EMBL" id="SEC62488.1"/>
    </source>
</evidence>
<proteinExistence type="predicted"/>